<evidence type="ECO:0000313" key="3">
    <source>
        <dbReference type="EMBL" id="KAE9986151.1"/>
    </source>
</evidence>
<dbReference type="PANTHER" id="PTHR28052:SF1">
    <property type="entry name" value="UPF0545 PROTEIN C22ORF39"/>
    <property type="match status" value="1"/>
</dbReference>
<dbReference type="PANTHER" id="PTHR28052">
    <property type="entry name" value="UPF0545 PROTEIN C22ORF39"/>
    <property type="match status" value="1"/>
</dbReference>
<feature type="compositionally biased region" description="Low complexity" evidence="1">
    <location>
        <begin position="1"/>
        <end position="16"/>
    </location>
</feature>
<evidence type="ECO:0000313" key="2">
    <source>
        <dbReference type="EMBL" id="KAE9970139.1"/>
    </source>
</evidence>
<dbReference type="EMBL" id="WNWS01000034">
    <property type="protein sequence ID" value="KAE9986151.1"/>
    <property type="molecule type" value="Genomic_DNA"/>
</dbReference>
<keyword evidence="6" id="KW-1185">Reference proteome</keyword>
<accession>A0A8H3Z9S9</accession>
<evidence type="ECO:0000313" key="4">
    <source>
        <dbReference type="EMBL" id="KAE9990954.1"/>
    </source>
</evidence>
<reference evidence="4 6" key="1">
    <citation type="submission" date="2019-07" db="EMBL/GenBank/DDBJ databases">
        <title>Venturia inaequalis Genome Resource.</title>
        <authorList>
            <person name="Lichtner F.J."/>
        </authorList>
    </citation>
    <scope>NUCLEOTIDE SEQUENCE [LARGE SCALE GENOMIC DNA]</scope>
    <source>
        <strain evidence="3 5">120213</strain>
        <strain evidence="2">Bline_iso_100314</strain>
        <strain evidence="4 6">DMI_063113</strain>
    </source>
</reference>
<dbReference type="AlphaFoldDB" id="A0A8H3Z9S9"/>
<dbReference type="EMBL" id="WNWQ01000340">
    <property type="protein sequence ID" value="KAE9970139.1"/>
    <property type="molecule type" value="Genomic_DNA"/>
</dbReference>
<dbReference type="Proteomes" id="UP000490939">
    <property type="component" value="Unassembled WGS sequence"/>
</dbReference>
<evidence type="ECO:0000313" key="5">
    <source>
        <dbReference type="Proteomes" id="UP000447873"/>
    </source>
</evidence>
<dbReference type="Pfam" id="PF11326">
    <property type="entry name" value="PANTS-like"/>
    <property type="match status" value="1"/>
</dbReference>
<feature type="compositionally biased region" description="Polar residues" evidence="1">
    <location>
        <begin position="21"/>
        <end position="32"/>
    </location>
</feature>
<evidence type="ECO:0008006" key="7">
    <source>
        <dbReference type="Google" id="ProtNLM"/>
    </source>
</evidence>
<organism evidence="4 6">
    <name type="scientific">Venturia inaequalis</name>
    <name type="common">Apple scab fungus</name>
    <dbReference type="NCBI Taxonomy" id="5025"/>
    <lineage>
        <taxon>Eukaryota</taxon>
        <taxon>Fungi</taxon>
        <taxon>Dikarya</taxon>
        <taxon>Ascomycota</taxon>
        <taxon>Pezizomycotina</taxon>
        <taxon>Dothideomycetes</taxon>
        <taxon>Pleosporomycetidae</taxon>
        <taxon>Venturiales</taxon>
        <taxon>Venturiaceae</taxon>
        <taxon>Venturia</taxon>
    </lineage>
</organism>
<feature type="compositionally biased region" description="Polar residues" evidence="1">
    <location>
        <begin position="63"/>
        <end position="84"/>
    </location>
</feature>
<dbReference type="Proteomes" id="UP000447873">
    <property type="component" value="Unassembled WGS sequence"/>
</dbReference>
<evidence type="ECO:0000256" key="1">
    <source>
        <dbReference type="SAM" id="MobiDB-lite"/>
    </source>
</evidence>
<name>A0A8H3Z9S9_VENIN</name>
<dbReference type="InterPro" id="IPR021475">
    <property type="entry name" value="Pants/Emi1-like"/>
</dbReference>
<gene>
    <name evidence="2" type="ORF">BLS_005067</name>
    <name evidence="4" type="ORF">EG327_000725</name>
    <name evidence="3" type="ORF">EG328_006413</name>
</gene>
<proteinExistence type="predicted"/>
<protein>
    <recommendedName>
        <fullName evidence="7">Early meiotic induction protein 1</fullName>
    </recommendedName>
</protein>
<dbReference type="EMBL" id="WNWR01000115">
    <property type="protein sequence ID" value="KAE9990954.1"/>
    <property type="molecule type" value="Genomic_DNA"/>
</dbReference>
<sequence length="194" mass="22375">MGSNTPTTTPKTSDTLPEPPTSQSLTPTNNAEPKSRTQEEELGDFMPIFNPSNWPQQPPEPSLQISTESTKPSPKITQSDSIAPFPTTMSCRDTFDRAFYCQSFGGQFNNVYRYGELKDCKIHWSEFWFCMRIKNKSKESKAELIQDWYRKREGKYKKGPSSEDVWSERKVRLERAFDMDPDEAGIFPPRKGER</sequence>
<feature type="region of interest" description="Disordered" evidence="1">
    <location>
        <begin position="1"/>
        <end position="84"/>
    </location>
</feature>
<evidence type="ECO:0000313" key="6">
    <source>
        <dbReference type="Proteomes" id="UP000490939"/>
    </source>
</evidence>
<dbReference type="Proteomes" id="UP000433883">
    <property type="component" value="Unassembled WGS sequence"/>
</dbReference>
<comment type="caution">
    <text evidence="4">The sequence shown here is derived from an EMBL/GenBank/DDBJ whole genome shotgun (WGS) entry which is preliminary data.</text>
</comment>